<keyword evidence="2" id="KW-1043">Host membrane</keyword>
<dbReference type="EMBL" id="ABJD02000104">
    <property type="protein sequence ID" value="EDU57902.1"/>
    <property type="molecule type" value="Genomic_DNA"/>
</dbReference>
<reference evidence="10" key="1">
    <citation type="submission" date="2008-04" db="EMBL/GenBank/DDBJ databases">
        <title>Draft genome sequence of Providencia stuartii (ATCC 25827).</title>
        <authorList>
            <person name="Sudarsanam P."/>
            <person name="Ley R."/>
            <person name="Guruge J."/>
            <person name="Turnbaugh P.J."/>
            <person name="Mahowald M."/>
            <person name="Liep D."/>
            <person name="Gordon J."/>
        </authorList>
    </citation>
    <scope>NUCLEOTIDE SEQUENCE [LARGE SCALE GENOMIC DNA]</scope>
    <source>
        <strain evidence="10">ATCC 25827</strain>
    </source>
</reference>
<reference evidence="9 10" key="3">
    <citation type="submission" date="2008-05" db="EMBL/GenBank/DDBJ databases">
        <authorList>
            <person name="Fulton L."/>
            <person name="Clifton S."/>
            <person name="Fulton B."/>
            <person name="Xu J."/>
            <person name="Minx P."/>
            <person name="Pepin K.H."/>
            <person name="Johnson M."/>
            <person name="Thiruvilangam P."/>
            <person name="Bhonagiri V."/>
            <person name="Nash W.E."/>
            <person name="Mardis E.R."/>
            <person name="Wilson R.K."/>
        </authorList>
    </citation>
    <scope>NUCLEOTIDE SEQUENCE [LARGE SCALE GENOMIC DNA]</scope>
    <source>
        <strain evidence="9 10">ATCC 25827</strain>
    </source>
</reference>
<feature type="transmembrane region" description="Helical" evidence="7">
    <location>
        <begin position="410"/>
        <end position="429"/>
    </location>
</feature>
<feature type="transmembrane region" description="Helical" evidence="7">
    <location>
        <begin position="357"/>
        <end position="374"/>
    </location>
</feature>
<name>A0AA87CPE9_PROST</name>
<evidence type="ECO:0000256" key="3">
    <source>
        <dbReference type="ARBA" id="ARBA00023026"/>
    </source>
</evidence>
<accession>A0AA87CPE9</accession>
<evidence type="ECO:0000313" key="9">
    <source>
        <dbReference type="EMBL" id="EDU57902.1"/>
    </source>
</evidence>
<comment type="subcellular location">
    <subcellularLocation>
        <location evidence="1">Host membrane</location>
        <topology evidence="1">Multi-pass membrane protein</topology>
    </subcellularLocation>
</comment>
<comment type="similarity">
    <text evidence="5">Belongs to the SctE/SipB/YopB family.</text>
</comment>
<sequence length="748" mass="81063">MAAITNITSDRIGLVKAFQQGVNPLEMGDNIAKAMLSMETACEELTSNEQVKRSKLESQPQLQEPKKGVNARVSMMEAFSSIRKILGENNINELRNQLHQLNIESDALRQHGDALLDSFAKNTEKLQQAEKDVNAIRVDHTNTKNELEELTKTQTQQQNRLNENKQALASKTNALDFAKASLSGIPKPPKTADDKQDAQKLTQLIEQLTTEVNELKQQGGQLTAQLAQSNTQLADLELKLSTIESNLKTAYSTIAELTVAANSDRDVLNKFIQNAPRPVEVDGEKWENTLALLTMLTASLKKAMNEDSIRNMKEQEEVMAKISEASRKDSEKKAKEAEEAQRKADAANKAASCASKIFSYVMLAVSVIATVATFGAAAPLTLAVAAIGIAISVTDIVLEETGNASLMQMLATEISNVVTDMLISFGMSAEEAKKIGSIVGMVVAAVAFLALSLVSMSSFVKNIANTVKTVVKIAANTLKTVVKSTLKAMANTIVNLVKNLLSKIKTLGKAADDMVVLTKFTKLADAAEELQSTVKTANQVVKKARDIKNIAKAVDRTHEQADSIKDTAKAVDKLHEQADSAKHAVKTVNQVNEQADGIKDAVKTVDKVHQQADSIQDTVKVVDKVADQVDDVADIVDTGKKLGKQSLLASRVEVGAKGAGVAMSVTSAVTVGALRLEGAAQLRELKTLFAKMMMNDEIIKVLDELLESLIKMLSKQYEVFNNLFTDTLTSLKQSNERKANSINLSNYA</sequence>
<evidence type="ECO:0000256" key="4">
    <source>
        <dbReference type="ARBA" id="ARBA00023054"/>
    </source>
</evidence>
<organism evidence="9 10">
    <name type="scientific">Providencia stuartii ATCC 25827</name>
    <dbReference type="NCBI Taxonomy" id="471874"/>
    <lineage>
        <taxon>Bacteria</taxon>
        <taxon>Pseudomonadati</taxon>
        <taxon>Pseudomonadota</taxon>
        <taxon>Gammaproteobacteria</taxon>
        <taxon>Enterobacterales</taxon>
        <taxon>Morganellaceae</taxon>
        <taxon>Providencia</taxon>
    </lineage>
</organism>
<dbReference type="RefSeq" id="WP_004926260.1">
    <property type="nucleotide sequence ID" value="NZ_DS607680.1"/>
</dbReference>
<evidence type="ECO:0000256" key="2">
    <source>
        <dbReference type="ARBA" id="ARBA00022870"/>
    </source>
</evidence>
<feature type="domain" description="Translocator protein BipB-like C-terminal" evidence="8">
    <location>
        <begin position="298"/>
        <end position="592"/>
    </location>
</feature>
<evidence type="ECO:0000256" key="1">
    <source>
        <dbReference type="ARBA" id="ARBA00004301"/>
    </source>
</evidence>
<dbReference type="Gene3D" id="1.20.120.330">
    <property type="entry name" value="Nucleotidyltransferases domain 2"/>
    <property type="match status" value="1"/>
</dbReference>
<evidence type="ECO:0000256" key="7">
    <source>
        <dbReference type="SAM" id="Phobius"/>
    </source>
</evidence>
<dbReference type="Pfam" id="PF04888">
    <property type="entry name" value="SseC"/>
    <property type="match status" value="1"/>
</dbReference>
<reference evidence="10" key="2">
    <citation type="submission" date="2008-04" db="EMBL/GenBank/DDBJ databases">
        <title>Draft genome sequence of Providencia stuartii(ATCC 25827).</title>
        <authorList>
            <person name="Sudarsanam P."/>
            <person name="Ley R."/>
            <person name="Guruge J."/>
            <person name="Turnbaugh P.J."/>
            <person name="Mahowald M."/>
            <person name="Liep D."/>
            <person name="Gordon J."/>
        </authorList>
    </citation>
    <scope>NUCLEOTIDE SEQUENCE [LARGE SCALE GENOMIC DNA]</scope>
    <source>
        <strain evidence="10">ATCC 25827</strain>
    </source>
</reference>
<keyword evidence="7" id="KW-1133">Transmembrane helix</keyword>
<keyword evidence="3" id="KW-0843">Virulence</keyword>
<protein>
    <submittedName>
        <fullName evidence="9">Pectinesterase inhibitor domain protein</fullName>
    </submittedName>
</protein>
<feature type="coiled-coil region" evidence="6">
    <location>
        <begin position="84"/>
        <end position="167"/>
    </location>
</feature>
<evidence type="ECO:0000259" key="8">
    <source>
        <dbReference type="Pfam" id="PF04888"/>
    </source>
</evidence>
<evidence type="ECO:0000256" key="5">
    <source>
        <dbReference type="ARBA" id="ARBA00035640"/>
    </source>
</evidence>
<keyword evidence="7" id="KW-0472">Membrane</keyword>
<feature type="transmembrane region" description="Helical" evidence="7">
    <location>
        <begin position="435"/>
        <end position="454"/>
    </location>
</feature>
<dbReference type="GO" id="GO:0033644">
    <property type="term" value="C:host cell membrane"/>
    <property type="evidence" value="ECO:0007669"/>
    <property type="project" value="UniProtKB-SubCell"/>
</dbReference>
<comment type="caution">
    <text evidence="9">The sequence shown here is derived from an EMBL/GenBank/DDBJ whole genome shotgun (WGS) entry which is preliminary data.</text>
</comment>
<dbReference type="Proteomes" id="UP000004506">
    <property type="component" value="Unassembled WGS sequence"/>
</dbReference>
<feature type="coiled-coil region" evidence="6">
    <location>
        <begin position="320"/>
        <end position="350"/>
    </location>
</feature>
<keyword evidence="7" id="KW-0812">Transmembrane</keyword>
<dbReference type="Gene3D" id="1.10.287.950">
    <property type="entry name" value="Methyl-accepting chemotaxis protein"/>
    <property type="match status" value="1"/>
</dbReference>
<evidence type="ECO:0000256" key="6">
    <source>
        <dbReference type="SAM" id="Coils"/>
    </source>
</evidence>
<feature type="coiled-coil region" evidence="6">
    <location>
        <begin position="198"/>
        <end position="246"/>
    </location>
</feature>
<proteinExistence type="inferred from homology"/>
<evidence type="ECO:0000313" key="10">
    <source>
        <dbReference type="Proteomes" id="UP000004506"/>
    </source>
</evidence>
<dbReference type="PANTHER" id="PTHR32083">
    <property type="entry name" value="CILIA AND FLAGELLA-ASSOCIATED PROTEIN 58-RELATED"/>
    <property type="match status" value="1"/>
</dbReference>
<gene>
    <name evidence="9" type="ORF">PROSTU_04171</name>
</gene>
<dbReference type="AlphaFoldDB" id="A0AA87CPE9"/>
<keyword evidence="4 6" id="KW-0175">Coiled coil</keyword>
<dbReference type="InterPro" id="IPR006972">
    <property type="entry name" value="BipB-like_C"/>
</dbReference>